<feature type="domain" description="PurM-like N-terminal" evidence="2">
    <location>
        <begin position="54"/>
        <end position="165"/>
    </location>
</feature>
<dbReference type="Pfam" id="PF00586">
    <property type="entry name" value="AIRS"/>
    <property type="match status" value="1"/>
</dbReference>
<dbReference type="SUPFAM" id="SSF55326">
    <property type="entry name" value="PurM N-terminal domain-like"/>
    <property type="match status" value="1"/>
</dbReference>
<organism evidence="4">
    <name type="scientific">Caldithrix abyssi</name>
    <dbReference type="NCBI Taxonomy" id="187145"/>
    <lineage>
        <taxon>Bacteria</taxon>
        <taxon>Pseudomonadati</taxon>
        <taxon>Calditrichota</taxon>
        <taxon>Calditrichia</taxon>
        <taxon>Calditrichales</taxon>
        <taxon>Calditrichaceae</taxon>
        <taxon>Caldithrix</taxon>
    </lineage>
</organism>
<dbReference type="Proteomes" id="UP000886005">
    <property type="component" value="Unassembled WGS sequence"/>
</dbReference>
<evidence type="ECO:0000256" key="1">
    <source>
        <dbReference type="ARBA" id="ARBA00006243"/>
    </source>
</evidence>
<dbReference type="Pfam" id="PF02769">
    <property type="entry name" value="AIRS_C"/>
    <property type="match status" value="1"/>
</dbReference>
<dbReference type="CDD" id="cd02197">
    <property type="entry name" value="HypE"/>
    <property type="match status" value="1"/>
</dbReference>
<dbReference type="GO" id="GO:0051604">
    <property type="term" value="P:protein maturation"/>
    <property type="evidence" value="ECO:0007669"/>
    <property type="project" value="TreeGrafter"/>
</dbReference>
<comment type="caution">
    <text evidence="4">The sequence shown here is derived from an EMBL/GenBank/DDBJ whole genome shotgun (WGS) entry which is preliminary data.</text>
</comment>
<accession>A0A7V1LZY6</accession>
<sequence length="313" mass="33027">MNPEEPYNGPVCPLPITRHDTVQLSHGSGGKMMDDLISKMFLWAFDNPQLNKKEDQAILQAGGQRLAFSTDSFVVDPLFFPGGDIGELAVNGTVNDVSMSGARPLFLSAAFIIEEGFSLKELERVVLSMKGAAEKAGVAIVTGDTKVVNKGKGDKIFINTAGIGLLPEGRDIGMHRIRPGDKVLISGSIADHGITILSQREGLAFESSIQSDTAALNGMIEELLQAGGADIHALRDPTRGGVAATLNEFAAASGLTVRISEERLPLKPAVGGACSFLGLDPLYVANEGKLIAVVGADKAETVLEAMRNHPLGR</sequence>
<evidence type="ECO:0000259" key="3">
    <source>
        <dbReference type="Pfam" id="PF02769"/>
    </source>
</evidence>
<dbReference type="EMBL" id="DRLD01000231">
    <property type="protein sequence ID" value="HED10709.1"/>
    <property type="molecule type" value="Genomic_DNA"/>
</dbReference>
<dbReference type="InterPro" id="IPR011854">
    <property type="entry name" value="HypE"/>
</dbReference>
<dbReference type="InterPro" id="IPR010918">
    <property type="entry name" value="PurM-like_C_dom"/>
</dbReference>
<dbReference type="SUPFAM" id="SSF56042">
    <property type="entry name" value="PurM C-terminal domain-like"/>
    <property type="match status" value="1"/>
</dbReference>
<protein>
    <submittedName>
        <fullName evidence="4">Hydrogenase expression/formation protein HypE</fullName>
    </submittedName>
</protein>
<dbReference type="InterPro" id="IPR036921">
    <property type="entry name" value="PurM-like_N_sf"/>
</dbReference>
<dbReference type="PIRSF" id="PIRSF005644">
    <property type="entry name" value="Hdrgns_mtr_HypE"/>
    <property type="match status" value="1"/>
</dbReference>
<dbReference type="Gene3D" id="3.30.1330.10">
    <property type="entry name" value="PurM-like, N-terminal domain"/>
    <property type="match status" value="1"/>
</dbReference>
<dbReference type="InterPro" id="IPR016188">
    <property type="entry name" value="PurM-like_N"/>
</dbReference>
<proteinExistence type="inferred from homology"/>
<gene>
    <name evidence="4" type="primary">hypE</name>
    <name evidence="4" type="ORF">ENJ10_08465</name>
</gene>
<feature type="non-terminal residue" evidence="4">
    <location>
        <position position="313"/>
    </location>
</feature>
<dbReference type="AlphaFoldDB" id="A0A7V1LZY6"/>
<dbReference type="PANTHER" id="PTHR30303">
    <property type="entry name" value="HYDROGENASE ISOENZYMES FORMATION PROTEIN HYPE"/>
    <property type="match status" value="1"/>
</dbReference>
<name>A0A7V1LZY6_CALAY</name>
<dbReference type="NCBIfam" id="TIGR02124">
    <property type="entry name" value="hypE"/>
    <property type="match status" value="1"/>
</dbReference>
<dbReference type="Gene3D" id="3.90.650.10">
    <property type="entry name" value="PurM-like C-terminal domain"/>
    <property type="match status" value="1"/>
</dbReference>
<evidence type="ECO:0000313" key="4">
    <source>
        <dbReference type="EMBL" id="HED10709.1"/>
    </source>
</evidence>
<feature type="domain" description="PurM-like C-terminal" evidence="3">
    <location>
        <begin position="178"/>
        <end position="311"/>
    </location>
</feature>
<dbReference type="PANTHER" id="PTHR30303:SF0">
    <property type="entry name" value="CARBAMOYL DEHYDRATASE HYPE"/>
    <property type="match status" value="1"/>
</dbReference>
<comment type="similarity">
    <text evidence="1">Belongs to the HypE family.</text>
</comment>
<reference evidence="4" key="1">
    <citation type="journal article" date="2020" name="mSystems">
        <title>Genome- and Community-Level Interaction Insights into Carbon Utilization and Element Cycling Functions of Hydrothermarchaeota in Hydrothermal Sediment.</title>
        <authorList>
            <person name="Zhou Z."/>
            <person name="Liu Y."/>
            <person name="Xu W."/>
            <person name="Pan J."/>
            <person name="Luo Z.H."/>
            <person name="Li M."/>
        </authorList>
    </citation>
    <scope>NUCLEOTIDE SEQUENCE [LARGE SCALE GENOMIC DNA]</scope>
    <source>
        <strain evidence="4">HyVt-456</strain>
    </source>
</reference>
<evidence type="ECO:0000259" key="2">
    <source>
        <dbReference type="Pfam" id="PF00586"/>
    </source>
</evidence>
<dbReference type="InterPro" id="IPR036676">
    <property type="entry name" value="PurM-like_C_sf"/>
</dbReference>